<sequence>MILYSNCISYKDLYLNVTIRSSALEFYFQICFEIYTMDGRVPKLLSCGHTFCHQCIMSLNNDHIRARKCPTCRIPFFFLSESNFATNYSLLG</sequence>
<evidence type="ECO:0000259" key="5">
    <source>
        <dbReference type="PROSITE" id="PS50089"/>
    </source>
</evidence>
<dbReference type="PROSITE" id="PS50089">
    <property type="entry name" value="ZF_RING_2"/>
    <property type="match status" value="1"/>
</dbReference>
<dbReference type="GO" id="GO:0008270">
    <property type="term" value="F:zinc ion binding"/>
    <property type="evidence" value="ECO:0007669"/>
    <property type="project" value="UniProtKB-KW"/>
</dbReference>
<proteinExistence type="predicted"/>
<dbReference type="OrthoDB" id="252722at2759"/>
<gene>
    <name evidence="6" type="ORF">DME_LOCUS2825</name>
</gene>
<dbReference type="InterPro" id="IPR001841">
    <property type="entry name" value="Znf_RING"/>
</dbReference>
<dbReference type="WBParaSite" id="DME_0000903501-mRNA-1">
    <property type="protein sequence ID" value="DME_0000903501-mRNA-1"/>
    <property type="gene ID" value="DME_0000903501"/>
</dbReference>
<dbReference type="Pfam" id="PF13445">
    <property type="entry name" value="zf-RING_UBOX"/>
    <property type="match status" value="1"/>
</dbReference>
<keyword evidence="3" id="KW-0862">Zinc</keyword>
<organism evidence="7 9">
    <name type="scientific">Dracunculus medinensis</name>
    <name type="common">Guinea worm</name>
    <dbReference type="NCBI Taxonomy" id="318479"/>
    <lineage>
        <taxon>Eukaryota</taxon>
        <taxon>Metazoa</taxon>
        <taxon>Ecdysozoa</taxon>
        <taxon>Nematoda</taxon>
        <taxon>Chromadorea</taxon>
        <taxon>Rhabditida</taxon>
        <taxon>Spirurina</taxon>
        <taxon>Dracunculoidea</taxon>
        <taxon>Dracunculidae</taxon>
        <taxon>Dracunculus</taxon>
    </lineage>
</organism>
<evidence type="ECO:0000313" key="9">
    <source>
        <dbReference type="WBParaSite" id="DME_0000903501-mRNA-1"/>
    </source>
</evidence>
<dbReference type="Proteomes" id="UP000274756">
    <property type="component" value="Unassembled WGS sequence"/>
</dbReference>
<dbReference type="Proteomes" id="UP000038040">
    <property type="component" value="Unplaced"/>
</dbReference>
<dbReference type="InterPro" id="IPR017907">
    <property type="entry name" value="Znf_RING_CS"/>
</dbReference>
<dbReference type="GO" id="GO:0016567">
    <property type="term" value="P:protein ubiquitination"/>
    <property type="evidence" value="ECO:0007669"/>
    <property type="project" value="TreeGrafter"/>
</dbReference>
<dbReference type="PANTHER" id="PTHR22791">
    <property type="entry name" value="RING-TYPE DOMAIN-CONTAINING PROTEIN"/>
    <property type="match status" value="1"/>
</dbReference>
<dbReference type="PROSITE" id="PS00518">
    <property type="entry name" value="ZF_RING_1"/>
    <property type="match status" value="1"/>
</dbReference>
<evidence type="ECO:0000256" key="2">
    <source>
        <dbReference type="ARBA" id="ARBA00022771"/>
    </source>
</evidence>
<keyword evidence="8" id="KW-1185">Reference proteome</keyword>
<dbReference type="InterPro" id="IPR051435">
    <property type="entry name" value="RING_finger_E3_ubiq-ligases"/>
</dbReference>
<reference evidence="6 8" key="2">
    <citation type="submission" date="2018-11" db="EMBL/GenBank/DDBJ databases">
        <authorList>
            <consortium name="Pathogen Informatics"/>
        </authorList>
    </citation>
    <scope>NUCLEOTIDE SEQUENCE [LARGE SCALE GENOMIC DNA]</scope>
</reference>
<accession>A0A0N4UMG2</accession>
<dbReference type="InterPro" id="IPR027370">
    <property type="entry name" value="Znf-RING_euk"/>
</dbReference>
<evidence type="ECO:0000256" key="4">
    <source>
        <dbReference type="PROSITE-ProRule" id="PRU00175"/>
    </source>
</evidence>
<dbReference type="AlphaFoldDB" id="A0A0N4UMG2"/>
<dbReference type="InterPro" id="IPR013083">
    <property type="entry name" value="Znf_RING/FYVE/PHD"/>
</dbReference>
<dbReference type="EMBL" id="UYYG01000082">
    <property type="protein sequence ID" value="VDN52852.1"/>
    <property type="molecule type" value="Genomic_DNA"/>
</dbReference>
<feature type="domain" description="RING-type" evidence="5">
    <location>
        <begin position="30"/>
        <end position="73"/>
    </location>
</feature>
<protein>
    <submittedName>
        <fullName evidence="9">RING-type domain-containing protein</fullName>
    </submittedName>
</protein>
<dbReference type="Gene3D" id="3.30.40.10">
    <property type="entry name" value="Zinc/RING finger domain, C3HC4 (zinc finger)"/>
    <property type="match status" value="1"/>
</dbReference>
<evidence type="ECO:0000313" key="6">
    <source>
        <dbReference type="EMBL" id="VDN52852.1"/>
    </source>
</evidence>
<evidence type="ECO:0000313" key="8">
    <source>
        <dbReference type="Proteomes" id="UP000274756"/>
    </source>
</evidence>
<keyword evidence="2 4" id="KW-0863">Zinc-finger</keyword>
<keyword evidence="1" id="KW-0479">Metal-binding</keyword>
<dbReference type="STRING" id="318479.A0A0N4UMG2"/>
<dbReference type="GO" id="GO:0061630">
    <property type="term" value="F:ubiquitin protein ligase activity"/>
    <property type="evidence" value="ECO:0007669"/>
    <property type="project" value="TreeGrafter"/>
</dbReference>
<dbReference type="SMART" id="SM00184">
    <property type="entry name" value="RING"/>
    <property type="match status" value="1"/>
</dbReference>
<reference evidence="9" key="1">
    <citation type="submission" date="2017-02" db="UniProtKB">
        <authorList>
            <consortium name="WormBaseParasite"/>
        </authorList>
    </citation>
    <scope>IDENTIFICATION</scope>
</reference>
<evidence type="ECO:0000313" key="7">
    <source>
        <dbReference type="Proteomes" id="UP000038040"/>
    </source>
</evidence>
<dbReference type="SUPFAM" id="SSF57850">
    <property type="entry name" value="RING/U-box"/>
    <property type="match status" value="1"/>
</dbReference>
<dbReference type="PANTHER" id="PTHR22791:SF34">
    <property type="entry name" value="RING-TYPE DOMAIN-CONTAINING PROTEIN"/>
    <property type="match status" value="1"/>
</dbReference>
<evidence type="ECO:0000256" key="3">
    <source>
        <dbReference type="ARBA" id="ARBA00022833"/>
    </source>
</evidence>
<evidence type="ECO:0000256" key="1">
    <source>
        <dbReference type="ARBA" id="ARBA00022723"/>
    </source>
</evidence>
<name>A0A0N4UMG2_DRAME</name>